<sequence>MNFLLPKKRIFKQLFSYSKISSQNQRLCAPPSLFSKEDCKDTLLFVPCKFSEVFYFSFVPCAPCSKNPLSENLPLCFQSECKDKT</sequence>
<reference evidence="1 2" key="1">
    <citation type="journal article" date="2014" name="Int. J. Syst. Evol. Microbiol.">
        <title>Phaeodactylibacter xiamenensis gen. nov., sp. nov., a member of the family Saprospiraceae isolated from the marine alga Phaeodactylum tricornutum.</title>
        <authorList>
            <person name="Chen Z.Jr."/>
            <person name="Lei X."/>
            <person name="Lai Q."/>
            <person name="Li Y."/>
            <person name="Zhang B."/>
            <person name="Zhang J."/>
            <person name="Zhang H."/>
            <person name="Yang L."/>
            <person name="Zheng W."/>
            <person name="Tian Y."/>
            <person name="Yu Z."/>
            <person name="Xu H.Jr."/>
            <person name="Zheng T."/>
        </authorList>
    </citation>
    <scope>NUCLEOTIDE SEQUENCE [LARGE SCALE GENOMIC DNA]</scope>
    <source>
        <strain evidence="1 2">KD52</strain>
    </source>
</reference>
<dbReference type="AlphaFoldDB" id="A0A098SG67"/>
<comment type="caution">
    <text evidence="1">The sequence shown here is derived from an EMBL/GenBank/DDBJ whole genome shotgun (WGS) entry which is preliminary data.</text>
</comment>
<organism evidence="1 2">
    <name type="scientific">Phaeodactylibacter xiamenensis</name>
    <dbReference type="NCBI Taxonomy" id="1524460"/>
    <lineage>
        <taxon>Bacteria</taxon>
        <taxon>Pseudomonadati</taxon>
        <taxon>Bacteroidota</taxon>
        <taxon>Saprospiria</taxon>
        <taxon>Saprospirales</taxon>
        <taxon>Haliscomenobacteraceae</taxon>
        <taxon>Phaeodactylibacter</taxon>
    </lineage>
</organism>
<evidence type="ECO:0000313" key="2">
    <source>
        <dbReference type="Proteomes" id="UP000029736"/>
    </source>
</evidence>
<name>A0A098SG67_9BACT</name>
<gene>
    <name evidence="1" type="ORF">IX84_00355</name>
</gene>
<evidence type="ECO:0000313" key="1">
    <source>
        <dbReference type="EMBL" id="KGE89807.1"/>
    </source>
</evidence>
<dbReference type="Proteomes" id="UP000029736">
    <property type="component" value="Unassembled WGS sequence"/>
</dbReference>
<protein>
    <submittedName>
        <fullName evidence="1">Uncharacterized protein</fullName>
    </submittedName>
</protein>
<keyword evidence="2" id="KW-1185">Reference proteome</keyword>
<proteinExistence type="predicted"/>
<dbReference type="EMBL" id="JPOS01000002">
    <property type="protein sequence ID" value="KGE89807.1"/>
    <property type="molecule type" value="Genomic_DNA"/>
</dbReference>
<accession>A0A098SG67</accession>